<dbReference type="KEGG" id="agf:ET445_17035"/>
<keyword evidence="1" id="KW-0812">Transmembrane</keyword>
<feature type="transmembrane region" description="Helical" evidence="1">
    <location>
        <begin position="141"/>
        <end position="164"/>
    </location>
</feature>
<protein>
    <submittedName>
        <fullName evidence="3">DUF1648 domain-containing protein</fullName>
    </submittedName>
</protein>
<gene>
    <name evidence="3" type="ORF">ET445_17035</name>
</gene>
<feature type="transmembrane region" description="Helical" evidence="1">
    <location>
        <begin position="109"/>
        <end position="129"/>
    </location>
</feature>
<proteinExistence type="predicted"/>
<keyword evidence="1" id="KW-0472">Membrane</keyword>
<keyword evidence="1" id="KW-1133">Transmembrane helix</keyword>
<dbReference type="AlphaFoldDB" id="A0A4P6FFV6"/>
<dbReference type="EMBL" id="CP035491">
    <property type="protein sequence ID" value="QAY74785.1"/>
    <property type="molecule type" value="Genomic_DNA"/>
</dbReference>
<feature type="transmembrane region" description="Helical" evidence="1">
    <location>
        <begin position="67"/>
        <end position="88"/>
    </location>
</feature>
<feature type="transmembrane region" description="Helical" evidence="1">
    <location>
        <begin position="222"/>
        <end position="242"/>
    </location>
</feature>
<evidence type="ECO:0000259" key="2">
    <source>
        <dbReference type="Pfam" id="PF07853"/>
    </source>
</evidence>
<dbReference type="InterPro" id="IPR012867">
    <property type="entry name" value="DUF1648"/>
</dbReference>
<feature type="transmembrane region" description="Helical" evidence="1">
    <location>
        <begin position="197"/>
        <end position="216"/>
    </location>
</feature>
<dbReference type="OrthoDB" id="3178004at2"/>
<dbReference type="RefSeq" id="WP_129192328.1">
    <property type="nucleotide sequence ID" value="NZ_CP035491.1"/>
</dbReference>
<dbReference type="Proteomes" id="UP000291259">
    <property type="component" value="Chromosome"/>
</dbReference>
<sequence length="335" mass="34735">MNARPEASADRRARRLVLAFTVWIPLAVIAIGTIVQIVWIPRMPARIATHFAADGTPNAFATPVQAVVIYAVTSLALVALLAGLTYAMSRVSKQADASSARPDARSRPLAVITLGTTIAITVVVLALTAAQLDGREPGVPFIPLAILVGYAFGGVAGWLAWLALPKPAPREAPTATPAIPVAAGERAVWTASARTSWALWLLVGVAFAAAAVPLFLDPSNGGWIVSLVLLVVVGLLATTTAIRATVDARGFAVRTAFGLPLARVPLGEVVSAAAVEVTATEFGGWGFRFDADGRRGIILRSGPAIEVERRSSPPLVVTVPDAETGAALLNGLAAR</sequence>
<organism evidence="3 4">
    <name type="scientific">Agromyces protaetiae</name>
    <dbReference type="NCBI Taxonomy" id="2509455"/>
    <lineage>
        <taxon>Bacteria</taxon>
        <taxon>Bacillati</taxon>
        <taxon>Actinomycetota</taxon>
        <taxon>Actinomycetes</taxon>
        <taxon>Micrococcales</taxon>
        <taxon>Microbacteriaceae</taxon>
        <taxon>Agromyces</taxon>
    </lineage>
</organism>
<accession>A0A4P6FFV6</accession>
<feature type="transmembrane region" description="Helical" evidence="1">
    <location>
        <begin position="16"/>
        <end position="40"/>
    </location>
</feature>
<evidence type="ECO:0000256" key="1">
    <source>
        <dbReference type="SAM" id="Phobius"/>
    </source>
</evidence>
<evidence type="ECO:0000313" key="4">
    <source>
        <dbReference type="Proteomes" id="UP000291259"/>
    </source>
</evidence>
<reference evidence="3 4" key="1">
    <citation type="submission" date="2019-01" db="EMBL/GenBank/DDBJ databases">
        <title>Genome sequencing of strain FW100M-8.</title>
        <authorList>
            <person name="Heo J."/>
            <person name="Kim S.-J."/>
            <person name="Kim J.-S."/>
            <person name="Hong S.-B."/>
            <person name="Kwon S.-W."/>
        </authorList>
    </citation>
    <scope>NUCLEOTIDE SEQUENCE [LARGE SCALE GENOMIC DNA]</scope>
    <source>
        <strain evidence="3 4">FW100M-8</strain>
    </source>
</reference>
<name>A0A4P6FFV6_9MICO</name>
<dbReference type="Pfam" id="PF07853">
    <property type="entry name" value="DUF1648"/>
    <property type="match status" value="1"/>
</dbReference>
<feature type="domain" description="DUF1648" evidence="2">
    <location>
        <begin position="28"/>
        <end position="72"/>
    </location>
</feature>
<evidence type="ECO:0000313" key="3">
    <source>
        <dbReference type="EMBL" id="QAY74785.1"/>
    </source>
</evidence>
<keyword evidence="4" id="KW-1185">Reference proteome</keyword>